<reference evidence="6 7" key="1">
    <citation type="submission" date="2020-04" db="EMBL/GenBank/DDBJ databases">
        <authorList>
            <person name="Basu S."/>
            <person name="Maruthanayagam V."/>
            <person name="Chakraborty S."/>
            <person name="Pramanik A."/>
            <person name="Mukherjee J."/>
            <person name="Brink B."/>
        </authorList>
    </citation>
    <scope>NUCLEOTIDE SEQUENCE [LARGE SCALE GENOMIC DNA]</scope>
    <source>
        <strain evidence="6 7">AP17</strain>
    </source>
</reference>
<dbReference type="EMBL" id="CP051167">
    <property type="protein sequence ID" value="QIZ69316.1"/>
    <property type="molecule type" value="Genomic_DNA"/>
</dbReference>
<keyword evidence="7" id="KW-1185">Reference proteome</keyword>
<evidence type="ECO:0000256" key="4">
    <source>
        <dbReference type="RuleBase" id="RU367119"/>
    </source>
</evidence>
<keyword evidence="4" id="KW-0592">Phosphate transport</keyword>
<sequence length="348" mass="37930">MFLKSEGSFKIVSLLALWSAIALGSCQSGDRNALNDPNSQNNGKIVVDGSSTVFPISEAMAEEFMKQNPEVRVAIGISGSGGGFKKFCRGETNISNASRPIDPSEIELCQENQIEYIELPIAFDGITVVVNPKNNFVSCLSVADLKTLWQADAQAKIEYWNQIRGEFPPVKLALYGPGTDSGTYDYFIRAVVGQNQGSRGDFAASEDDNVIVQGVATDPGGIGFFGYAYYEENREKLKAVAIDNGNGCVTPSEETIADGSYTPLSRPEFIYINRALANRPDIQEFVNFILAEENQYLISEVGYVPLSQETMEAVRQRYQEAQSGSIFNGVTVVGTDLLDRFGAEGRSP</sequence>
<evidence type="ECO:0000313" key="6">
    <source>
        <dbReference type="EMBL" id="QIZ69316.1"/>
    </source>
</evidence>
<dbReference type="KEGG" id="oxy:HCG48_00865"/>
<dbReference type="InterPro" id="IPR011862">
    <property type="entry name" value="Phos-bd"/>
</dbReference>
<evidence type="ECO:0000256" key="2">
    <source>
        <dbReference type="ARBA" id="ARBA00022448"/>
    </source>
</evidence>
<accession>A0A6H1TSX9</accession>
<dbReference type="InterPro" id="IPR024370">
    <property type="entry name" value="PBP_domain"/>
</dbReference>
<feature type="chain" id="PRO_5027140184" description="Phosphate-binding protein" evidence="4">
    <location>
        <begin position="25"/>
        <end position="348"/>
    </location>
</feature>
<dbReference type="PANTHER" id="PTHR30570">
    <property type="entry name" value="PERIPLASMIC PHOSPHATE BINDING COMPONENT OF PHOSPHATE ABC TRANSPORTER"/>
    <property type="match status" value="1"/>
</dbReference>
<evidence type="ECO:0000259" key="5">
    <source>
        <dbReference type="Pfam" id="PF12849"/>
    </source>
</evidence>
<dbReference type="NCBIfam" id="TIGR02136">
    <property type="entry name" value="ptsS_2"/>
    <property type="match status" value="1"/>
</dbReference>
<keyword evidence="2 4" id="KW-0813">Transport</keyword>
<dbReference type="Proteomes" id="UP000500857">
    <property type="component" value="Chromosome"/>
</dbReference>
<dbReference type="PROSITE" id="PS51257">
    <property type="entry name" value="PROKAR_LIPOPROTEIN"/>
    <property type="match status" value="1"/>
</dbReference>
<evidence type="ECO:0000256" key="3">
    <source>
        <dbReference type="ARBA" id="ARBA00022729"/>
    </source>
</evidence>
<dbReference type="SUPFAM" id="SSF53850">
    <property type="entry name" value="Periplasmic binding protein-like II"/>
    <property type="match status" value="1"/>
</dbReference>
<dbReference type="AlphaFoldDB" id="A0A6H1TSX9"/>
<dbReference type="Gene3D" id="3.40.190.10">
    <property type="entry name" value="Periplasmic binding protein-like II"/>
    <property type="match status" value="2"/>
</dbReference>
<dbReference type="InterPro" id="IPR050811">
    <property type="entry name" value="Phosphate_ABC_transporter"/>
</dbReference>
<feature type="signal peptide" evidence="4">
    <location>
        <begin position="1"/>
        <end position="24"/>
    </location>
</feature>
<feature type="domain" description="PBP" evidence="5">
    <location>
        <begin position="39"/>
        <end position="293"/>
    </location>
</feature>
<dbReference type="PANTHER" id="PTHR30570:SF1">
    <property type="entry name" value="PHOSPHATE-BINDING PROTEIN PSTS"/>
    <property type="match status" value="1"/>
</dbReference>
<comment type="function">
    <text evidence="4">Involved in the system for phosphate transport across the cytoplasmic membrane.</text>
</comment>
<evidence type="ECO:0000256" key="1">
    <source>
        <dbReference type="ARBA" id="ARBA00008725"/>
    </source>
</evidence>
<keyword evidence="3 4" id="KW-0732">Signal</keyword>
<dbReference type="CDD" id="cd13654">
    <property type="entry name" value="PBP2_phosphate_like_2"/>
    <property type="match status" value="1"/>
</dbReference>
<comment type="similarity">
    <text evidence="1 4">Belongs to the PstS family.</text>
</comment>
<name>A0A6H1TSX9_9CYAN</name>
<proteinExistence type="inferred from homology"/>
<dbReference type="FunFam" id="3.40.190.10:FF:000055">
    <property type="entry name" value="Phosphate ABC transporter, phosphate-binding protein"/>
    <property type="match status" value="1"/>
</dbReference>
<dbReference type="GO" id="GO:0042301">
    <property type="term" value="F:phosphate ion binding"/>
    <property type="evidence" value="ECO:0007669"/>
    <property type="project" value="UniProtKB-UniRule"/>
</dbReference>
<gene>
    <name evidence="6" type="ORF">HCG48_00865</name>
</gene>
<dbReference type="GO" id="GO:0006817">
    <property type="term" value="P:phosphate ion transport"/>
    <property type="evidence" value="ECO:0007669"/>
    <property type="project" value="UniProtKB-UniRule"/>
</dbReference>
<protein>
    <recommendedName>
        <fullName evidence="4">Phosphate-binding protein</fullName>
    </recommendedName>
</protein>
<organism evidence="6 7">
    <name type="scientific">Oxynema aestuarii AP17</name>
    <dbReference type="NCBI Taxonomy" id="2064643"/>
    <lineage>
        <taxon>Bacteria</taxon>
        <taxon>Bacillati</taxon>
        <taxon>Cyanobacteriota</taxon>
        <taxon>Cyanophyceae</taxon>
        <taxon>Oscillatoriophycideae</taxon>
        <taxon>Oscillatoriales</taxon>
        <taxon>Oscillatoriaceae</taxon>
        <taxon>Oxynema</taxon>
        <taxon>Oxynema aestuarii</taxon>
    </lineage>
</organism>
<dbReference type="Pfam" id="PF12849">
    <property type="entry name" value="PBP_like_2"/>
    <property type="match status" value="1"/>
</dbReference>
<evidence type="ECO:0000313" key="7">
    <source>
        <dbReference type="Proteomes" id="UP000500857"/>
    </source>
</evidence>